<evidence type="ECO:0000313" key="4">
    <source>
        <dbReference type="EMBL" id="MBP2242675.1"/>
    </source>
</evidence>
<feature type="transmembrane region" description="Helical" evidence="1">
    <location>
        <begin position="188"/>
        <end position="207"/>
    </location>
</feature>
<feature type="domain" description="DUF5808" evidence="3">
    <location>
        <begin position="322"/>
        <end position="347"/>
    </location>
</feature>
<feature type="domain" description="DUF1648" evidence="2">
    <location>
        <begin position="147"/>
        <end position="194"/>
    </location>
</feature>
<keyword evidence="1" id="KW-0812">Transmembrane</keyword>
<keyword evidence="1" id="KW-0472">Membrane</keyword>
<organism evidence="4 5">
    <name type="scientific">Cytobacillus eiseniae</name>
    <dbReference type="NCBI Taxonomy" id="762947"/>
    <lineage>
        <taxon>Bacteria</taxon>
        <taxon>Bacillati</taxon>
        <taxon>Bacillota</taxon>
        <taxon>Bacilli</taxon>
        <taxon>Bacillales</taxon>
        <taxon>Bacillaceae</taxon>
        <taxon>Cytobacillus</taxon>
    </lineage>
</organism>
<keyword evidence="5" id="KW-1185">Reference proteome</keyword>
<evidence type="ECO:0000256" key="1">
    <source>
        <dbReference type="SAM" id="Phobius"/>
    </source>
</evidence>
<name>A0ABS4RIE5_9BACI</name>
<dbReference type="PANTHER" id="PTHR37810:SF9">
    <property type="entry name" value="MEMBRANE PROTEIN"/>
    <property type="match status" value="1"/>
</dbReference>
<evidence type="ECO:0000259" key="3">
    <source>
        <dbReference type="Pfam" id="PF19124"/>
    </source>
</evidence>
<comment type="caution">
    <text evidence="4">The sequence shown here is derived from an EMBL/GenBank/DDBJ whole genome shotgun (WGS) entry which is preliminary data.</text>
</comment>
<dbReference type="Pfam" id="PF07853">
    <property type="entry name" value="DUF1648"/>
    <property type="match status" value="1"/>
</dbReference>
<evidence type="ECO:0000313" key="5">
    <source>
        <dbReference type="Proteomes" id="UP001519293"/>
    </source>
</evidence>
<feature type="transmembrane region" description="Helical" evidence="1">
    <location>
        <begin position="266"/>
        <end position="287"/>
    </location>
</feature>
<dbReference type="Proteomes" id="UP001519293">
    <property type="component" value="Unassembled WGS sequence"/>
</dbReference>
<keyword evidence="1" id="KW-1133">Transmembrane helix</keyword>
<protein>
    <submittedName>
        <fullName evidence="4">Membrane protein</fullName>
    </submittedName>
</protein>
<feature type="transmembrane region" description="Helical" evidence="1">
    <location>
        <begin position="6"/>
        <end position="24"/>
    </location>
</feature>
<dbReference type="InterPro" id="IPR043831">
    <property type="entry name" value="DUF5808"/>
</dbReference>
<dbReference type="InterPro" id="IPR012867">
    <property type="entry name" value="DUF1648"/>
</dbReference>
<reference evidence="4 5" key="1">
    <citation type="submission" date="2021-03" db="EMBL/GenBank/DDBJ databases">
        <title>Genomic Encyclopedia of Type Strains, Phase IV (KMG-IV): sequencing the most valuable type-strain genomes for metagenomic binning, comparative biology and taxonomic classification.</title>
        <authorList>
            <person name="Goeker M."/>
        </authorList>
    </citation>
    <scope>NUCLEOTIDE SEQUENCE [LARGE SCALE GENOMIC DNA]</scope>
    <source>
        <strain evidence="4 5">DSM 26675</strain>
    </source>
</reference>
<feature type="transmembrane region" description="Helical" evidence="1">
    <location>
        <begin position="51"/>
        <end position="71"/>
    </location>
</feature>
<feature type="transmembrane region" description="Helical" evidence="1">
    <location>
        <begin position="138"/>
        <end position="156"/>
    </location>
</feature>
<evidence type="ECO:0000259" key="2">
    <source>
        <dbReference type="Pfam" id="PF07853"/>
    </source>
</evidence>
<sequence length="363" mass="41493">MALTIFFIIILFLALVQTAIPYLVKRTIVFGVTIPEKHIHDKRLTSYKKRYAVITFLISIILLGIFTTYALTVQPTEDQMALIGTFILFAIILISMSLYFYFHGKTIQLKKANKWVENLKQVQMTDLSIRSQDEMLPWYVYLLPIIVTLGLIVYTIPQYDILPDQIPTHWGPNGEADAFTAKSPISAIQLPLVLFVMQLMFLGIHFAQKNSGIKLSATSKAASQKRQLTLRKYTSWFLFLTSLLVTMLFSFLQLTTIHPDIFKDTTMIAMPFVFILVILIGTIIFAVKVGRADKQSNVQFKGEITDKDEDMYWKGGLFYFNKNDPSIFVEKRFSVGWTLNLANPIGYLVLFGPIILILLITFL</sequence>
<feature type="transmembrane region" description="Helical" evidence="1">
    <location>
        <begin position="233"/>
        <end position="254"/>
    </location>
</feature>
<feature type="transmembrane region" description="Helical" evidence="1">
    <location>
        <begin position="83"/>
        <end position="102"/>
    </location>
</feature>
<accession>A0ABS4RIE5</accession>
<dbReference type="RefSeq" id="WP_066391720.1">
    <property type="nucleotide sequence ID" value="NZ_JAGIKZ010000025.1"/>
</dbReference>
<gene>
    <name evidence="4" type="ORF">J2Z40_003255</name>
</gene>
<dbReference type="EMBL" id="JAGIKZ010000025">
    <property type="protein sequence ID" value="MBP2242675.1"/>
    <property type="molecule type" value="Genomic_DNA"/>
</dbReference>
<proteinExistence type="predicted"/>
<feature type="transmembrane region" description="Helical" evidence="1">
    <location>
        <begin position="341"/>
        <end position="362"/>
    </location>
</feature>
<dbReference type="Pfam" id="PF19124">
    <property type="entry name" value="DUF5808"/>
    <property type="match status" value="1"/>
</dbReference>
<dbReference type="PANTHER" id="PTHR37810">
    <property type="entry name" value="IMMUNITY PROTEIN SDPI"/>
    <property type="match status" value="1"/>
</dbReference>